<accession>A0ACC3C768</accession>
<comment type="caution">
    <text evidence="1">The sequence shown here is derived from an EMBL/GenBank/DDBJ whole genome shotgun (WGS) entry which is preliminary data.</text>
</comment>
<dbReference type="EMBL" id="CM020619">
    <property type="protein sequence ID" value="KAK1865608.1"/>
    <property type="molecule type" value="Genomic_DNA"/>
</dbReference>
<protein>
    <submittedName>
        <fullName evidence="1">Uncharacterized protein</fullName>
    </submittedName>
</protein>
<gene>
    <name evidence="1" type="ORF">I4F81_008137</name>
</gene>
<keyword evidence="2" id="KW-1185">Reference proteome</keyword>
<proteinExistence type="predicted"/>
<dbReference type="Proteomes" id="UP000798662">
    <property type="component" value="Chromosome 2"/>
</dbReference>
<evidence type="ECO:0000313" key="1">
    <source>
        <dbReference type="EMBL" id="KAK1865608.1"/>
    </source>
</evidence>
<name>A0ACC3C768_PYRYE</name>
<sequence>MATPGTGPILGGDATGASSHASSSSESDSASMPAYVRVILLGAHGQCVLMERLDDSSWDLPYFVYPSRFEVEQVCQDVLQALAPQSTNTFFTVNCDLFGAFGCLGRAKTSSDEDLGIAALLLVESHGHEVQAPSRYSWKTAVEVADLRDDDDLYQSTAVDIVCKLLSGDASSVLSVVVDPRYQLGWFNRAASWLSSFVAGRGAAVRGRVTQVQVSPAATILMVDSTAGVFYLKAAGLGNREVQLTQTVSSLFPSYTLEVVATHVDLNCFVSPAFSPLPDDTEYTRYAGLLGQLQIESRQHLDALLVAGLPDRCPAQLAAELLKWVDDDLLRGWFGHPLRYARLAKYVPHLVTLCHQLTRSAVPMTLVHGDVSRRNMAVADEDRPLLFDWEFACIGHPFYDWHELHTELSDKARRVYLDLYLDSYGKYGTVDELQSLYSAGRTLGWCIKMWHSLEQARACDVEFASSHMENFLSYWELALDGLMEVGPPGVPRDVGPRWTFG</sequence>
<reference evidence="1" key="1">
    <citation type="submission" date="2019-11" db="EMBL/GenBank/DDBJ databases">
        <title>Nori genome reveals adaptations in red seaweeds to the harsh intertidal environment.</title>
        <authorList>
            <person name="Wang D."/>
            <person name="Mao Y."/>
        </authorList>
    </citation>
    <scope>NUCLEOTIDE SEQUENCE</scope>
    <source>
        <tissue evidence="1">Gametophyte</tissue>
    </source>
</reference>
<evidence type="ECO:0000313" key="2">
    <source>
        <dbReference type="Proteomes" id="UP000798662"/>
    </source>
</evidence>
<organism evidence="1 2">
    <name type="scientific">Pyropia yezoensis</name>
    <name type="common">Susabi-nori</name>
    <name type="synonym">Porphyra yezoensis</name>
    <dbReference type="NCBI Taxonomy" id="2788"/>
    <lineage>
        <taxon>Eukaryota</taxon>
        <taxon>Rhodophyta</taxon>
        <taxon>Bangiophyceae</taxon>
        <taxon>Bangiales</taxon>
        <taxon>Bangiaceae</taxon>
        <taxon>Pyropia</taxon>
    </lineage>
</organism>